<dbReference type="Proteomes" id="UP000193719">
    <property type="component" value="Unassembled WGS sequence"/>
</dbReference>
<dbReference type="Gene3D" id="3.90.1220.10">
    <property type="entry name" value="Cellulose docking domain, dockering"/>
    <property type="match status" value="3"/>
</dbReference>
<dbReference type="EMBL" id="MCFH01000032">
    <property type="protein sequence ID" value="ORX47119.1"/>
    <property type="molecule type" value="Genomic_DNA"/>
</dbReference>
<evidence type="ECO:0000259" key="4">
    <source>
        <dbReference type="PROSITE" id="PS51763"/>
    </source>
</evidence>
<keyword evidence="1" id="KW-0732">Signal</keyword>
<protein>
    <submittedName>
        <fullName evidence="5">Coth-domain-containing protein</fullName>
    </submittedName>
</protein>
<evidence type="ECO:0000313" key="5">
    <source>
        <dbReference type="EMBL" id="ORX47119.1"/>
    </source>
</evidence>
<accession>A0A1Y1V4I3</accession>
<reference evidence="5 6" key="2">
    <citation type="submission" date="2016-08" db="EMBL/GenBank/DDBJ databases">
        <title>Pervasive Adenine N6-methylation of Active Genes in Fungi.</title>
        <authorList>
            <consortium name="DOE Joint Genome Institute"/>
            <person name="Mondo S.J."/>
            <person name="Dannebaum R.O."/>
            <person name="Kuo R.C."/>
            <person name="Labutti K."/>
            <person name="Haridas S."/>
            <person name="Kuo A."/>
            <person name="Salamov A."/>
            <person name="Ahrendt S.R."/>
            <person name="Lipzen A."/>
            <person name="Sullivan W."/>
            <person name="Andreopoulos W.B."/>
            <person name="Clum A."/>
            <person name="Lindquist E."/>
            <person name="Daum C."/>
            <person name="Ramamoorthy G.K."/>
            <person name="Gryganskyi A."/>
            <person name="Culley D."/>
            <person name="Magnuson J.K."/>
            <person name="James T.Y."/>
            <person name="O'Malley M.A."/>
            <person name="Stajich J.E."/>
            <person name="Spatafora J.W."/>
            <person name="Visel A."/>
            <person name="Grigoriev I.V."/>
        </authorList>
    </citation>
    <scope>NUCLEOTIDE SEQUENCE [LARGE SCALE GENOMIC DNA]</scope>
    <source>
        <strain evidence="6">finn</strain>
    </source>
</reference>
<dbReference type="PANTHER" id="PTHR40050">
    <property type="entry name" value="INNER SPORE COAT PROTEIN H"/>
    <property type="match status" value="1"/>
</dbReference>
<keyword evidence="6" id="KW-1185">Reference proteome</keyword>
<proteinExistence type="predicted"/>
<dbReference type="STRING" id="1754191.A0A1Y1V4I3"/>
<name>A0A1Y1V4I3_9FUNG</name>
<keyword evidence="2" id="KW-0677">Repeat</keyword>
<feature type="domain" description="CBM10" evidence="4">
    <location>
        <begin position="498"/>
        <end position="538"/>
    </location>
</feature>
<dbReference type="GO" id="GO:0016787">
    <property type="term" value="F:hydrolase activity"/>
    <property type="evidence" value="ECO:0007669"/>
    <property type="project" value="UniProtKB-KW"/>
</dbReference>
<feature type="domain" description="CBM10" evidence="4">
    <location>
        <begin position="542"/>
        <end position="577"/>
    </location>
</feature>
<dbReference type="OrthoDB" id="10262892at2759"/>
<feature type="domain" description="CBM10" evidence="4">
    <location>
        <begin position="454"/>
        <end position="493"/>
    </location>
</feature>
<reference evidence="5 6" key="1">
    <citation type="submission" date="2016-08" db="EMBL/GenBank/DDBJ databases">
        <title>Genomes of anaerobic fungi encode conserved fungal cellulosomes for biomass hydrolysis.</title>
        <authorList>
            <consortium name="DOE Joint Genome Institute"/>
            <person name="Haitjema C.H."/>
            <person name="Gilmore S.P."/>
            <person name="Henske J.K."/>
            <person name="Solomon K.V."/>
            <person name="De Groot R."/>
            <person name="Kuo A."/>
            <person name="Mondo S.J."/>
            <person name="Salamov A.A."/>
            <person name="Labutti K."/>
            <person name="Zhao Z."/>
            <person name="Chiniquy J."/>
            <person name="Barry K."/>
            <person name="Brewer H.M."/>
            <person name="Purvine S.O."/>
            <person name="Wright A.T."/>
            <person name="Boxma B."/>
            <person name="Van Alen T."/>
            <person name="Hackstein J.H."/>
            <person name="Baker S.E."/>
            <person name="Grigoriev I.V."/>
            <person name="O'Malley M.A."/>
        </authorList>
    </citation>
    <scope>NUCLEOTIDE SEQUENCE [LARGE SCALE GENOMIC DNA]</scope>
    <source>
        <strain evidence="6">finn</strain>
    </source>
</reference>
<dbReference type="InterPro" id="IPR014867">
    <property type="entry name" value="Spore_coat_CotH_CotH2/3/7"/>
</dbReference>
<comment type="caution">
    <text evidence="5">The sequence shown here is derived from an EMBL/GenBank/DDBJ whole genome shotgun (WGS) entry which is preliminary data.</text>
</comment>
<evidence type="ECO:0000256" key="1">
    <source>
        <dbReference type="ARBA" id="ARBA00022729"/>
    </source>
</evidence>
<evidence type="ECO:0000256" key="3">
    <source>
        <dbReference type="ARBA" id="ARBA00022801"/>
    </source>
</evidence>
<evidence type="ECO:0000256" key="2">
    <source>
        <dbReference type="ARBA" id="ARBA00022737"/>
    </source>
</evidence>
<dbReference type="InterPro" id="IPR002883">
    <property type="entry name" value="CBM10/Dockerin_dom"/>
</dbReference>
<dbReference type="PROSITE" id="PS51763">
    <property type="entry name" value="CBM10"/>
    <property type="match status" value="3"/>
</dbReference>
<dbReference type="Pfam" id="PF08757">
    <property type="entry name" value="CotH"/>
    <property type="match status" value="1"/>
</dbReference>
<dbReference type="AlphaFoldDB" id="A0A1Y1V4I3"/>
<sequence length="586" mass="68679">MNKTLTNNYIKKSSITDKSDLEIINKTNITYSEYEYMVNKYSSVPIEKIFQKTADVYSIPEFSTDDASMLFDLEGSVTEVPKIKFSIGGGYTKVFQKLGFNIKVKKGTLMERKQIRLRAEVVDPSFIREKLAYDFCNKMELPSLSANFAHLFINDRDMGLYSMRDAFKPQWVEYNFGEKSTKHLYECNRQYGINEFFNCKNDDEEITNDVDFKKFQERLAAAKTREDLEEFFDTELFLRWEALKYLLGSWDHMTNYHNKNIYMFHNNYTNKDRWMVLLYDFDSDFGAYKKPNPENTFNTEIYEKSHPLHKLLNVTDSNEEIIQYMAEFMMNGFNPKELFQRIDELTEFLAPYIKEDRTPDKNGKLPGRVPRSLNKIEDSFSYGDFRNNTEFTKLKLKKYDSDTSSSSEYIYGIKQWVLERFRFACSHYNIDCSYAKEYLDDSFKYTTDTVLYEQRNGGCAGTSYNCCKIPANVDTVDDVGYWAIQNGQWCFIDMTEGQCWSENIGYPCCQNKDTKVTYHSKSLNKDYGTENGEWCGINDIQLCPKGGSKYKCCETCKVSYTDSTKWGVEHGKWCSIPYSCDEQKKS</sequence>
<dbReference type="InterPro" id="IPR009034">
    <property type="entry name" value="Dockerin_dom_fun_sf"/>
</dbReference>
<keyword evidence="3" id="KW-0378">Hydrolase</keyword>
<dbReference type="Pfam" id="PF02013">
    <property type="entry name" value="CBM_10"/>
    <property type="match status" value="3"/>
</dbReference>
<gene>
    <name evidence="5" type="ORF">BCR36DRAFT_296189</name>
</gene>
<organism evidence="5 6">
    <name type="scientific">Piromyces finnis</name>
    <dbReference type="NCBI Taxonomy" id="1754191"/>
    <lineage>
        <taxon>Eukaryota</taxon>
        <taxon>Fungi</taxon>
        <taxon>Fungi incertae sedis</taxon>
        <taxon>Chytridiomycota</taxon>
        <taxon>Chytridiomycota incertae sedis</taxon>
        <taxon>Neocallimastigomycetes</taxon>
        <taxon>Neocallimastigales</taxon>
        <taxon>Neocallimastigaceae</taxon>
        <taxon>Piromyces</taxon>
    </lineage>
</organism>
<dbReference type="SUPFAM" id="SSF64571">
    <property type="entry name" value="Cellulose docking domain, dockering"/>
    <property type="match status" value="3"/>
</dbReference>
<dbReference type="PANTHER" id="PTHR40050:SF1">
    <property type="entry name" value="INNER SPORE COAT PROTEIN H"/>
    <property type="match status" value="1"/>
</dbReference>
<evidence type="ECO:0000313" key="6">
    <source>
        <dbReference type="Proteomes" id="UP000193719"/>
    </source>
</evidence>